<reference evidence="1 2" key="1">
    <citation type="submission" date="2018-06" db="EMBL/GenBank/DDBJ databases">
        <title>A transcriptomic atlas of mushroom development highlights an independent origin of complex multicellularity.</title>
        <authorList>
            <consortium name="DOE Joint Genome Institute"/>
            <person name="Krizsan K."/>
            <person name="Almasi E."/>
            <person name="Merenyi Z."/>
            <person name="Sahu N."/>
            <person name="Viragh M."/>
            <person name="Koszo T."/>
            <person name="Mondo S."/>
            <person name="Kiss B."/>
            <person name="Balint B."/>
            <person name="Kues U."/>
            <person name="Barry K."/>
            <person name="Hegedus J.C."/>
            <person name="Henrissat B."/>
            <person name="Johnson J."/>
            <person name="Lipzen A."/>
            <person name="Ohm R."/>
            <person name="Nagy I."/>
            <person name="Pangilinan J."/>
            <person name="Yan J."/>
            <person name="Xiong Y."/>
            <person name="Grigoriev I.V."/>
            <person name="Hibbett D.S."/>
            <person name="Nagy L.G."/>
        </authorList>
    </citation>
    <scope>NUCLEOTIDE SEQUENCE [LARGE SCALE GENOMIC DNA]</scope>
    <source>
        <strain evidence="1 2">SZMC22713</strain>
    </source>
</reference>
<dbReference type="InterPro" id="IPR014752">
    <property type="entry name" value="Arrestin-like_C"/>
</dbReference>
<dbReference type="EMBL" id="ML170188">
    <property type="protein sequence ID" value="TDL20412.1"/>
    <property type="molecule type" value="Genomic_DNA"/>
</dbReference>
<dbReference type="Gene3D" id="2.60.40.640">
    <property type="match status" value="1"/>
</dbReference>
<evidence type="ECO:0000313" key="2">
    <source>
        <dbReference type="Proteomes" id="UP000294933"/>
    </source>
</evidence>
<gene>
    <name evidence="1" type="ORF">BD410DRAFT_370315</name>
</gene>
<sequence length="426" mass="48304">MIVPPDSKQPPSYESHVSDLNPLSTVKHTRLHAFSNGRKRLILMVDSRGPSEESLPIFFEGETITGSVELHLDKAERNLTHVELFINGHVGKIDPPLESKPIFEHAETLWDSSLGDPRETAAGQSSQSSKPHTLLGRYTWSFSFAIPRHFEASKIVRSRTSQTHKLPPSLSEGAGFVSYAIGTKIKRKTTLNPIQKWLFFFRYRLTNPHDIIIHRLSTFFVYAPRSEPASFSPLRQAAYRENTPLLGPENDPQGWKVFPSVVMSGRYDLHEFFDVNLRCTLALANPLSYTSGTVIPLAMMLESVDEKILGSSFISRPYFPKIKFYRKIRGEGSTEDYILATWSILEDPQHTPSPLKRMLYGEIKLPQDLTPSFDLGNVFVKYVVEMFTSTTRGYTTEKEGVRFRTNVQIVTDCAPGPRPRQYHNAT</sequence>
<dbReference type="Proteomes" id="UP000294933">
    <property type="component" value="Unassembled WGS sequence"/>
</dbReference>
<dbReference type="AlphaFoldDB" id="A0A4Y7PZU3"/>
<dbReference type="OrthoDB" id="3261578at2759"/>
<organism evidence="1 2">
    <name type="scientific">Rickenella mellea</name>
    <dbReference type="NCBI Taxonomy" id="50990"/>
    <lineage>
        <taxon>Eukaryota</taxon>
        <taxon>Fungi</taxon>
        <taxon>Dikarya</taxon>
        <taxon>Basidiomycota</taxon>
        <taxon>Agaricomycotina</taxon>
        <taxon>Agaricomycetes</taxon>
        <taxon>Hymenochaetales</taxon>
        <taxon>Rickenellaceae</taxon>
        <taxon>Rickenella</taxon>
    </lineage>
</organism>
<protein>
    <recommendedName>
        <fullName evidence="3">Arrestin-like N-terminal domain-containing protein</fullName>
    </recommendedName>
</protein>
<dbReference type="STRING" id="50990.A0A4Y7PZU3"/>
<dbReference type="VEuPathDB" id="FungiDB:BD410DRAFT_370315"/>
<accession>A0A4Y7PZU3</accession>
<evidence type="ECO:0000313" key="1">
    <source>
        <dbReference type="EMBL" id="TDL20412.1"/>
    </source>
</evidence>
<keyword evidence="2" id="KW-1185">Reference proteome</keyword>
<proteinExistence type="predicted"/>
<name>A0A4Y7PZU3_9AGAM</name>
<evidence type="ECO:0008006" key="3">
    <source>
        <dbReference type="Google" id="ProtNLM"/>
    </source>
</evidence>